<dbReference type="EMBL" id="QJNU01000151">
    <property type="protein sequence ID" value="RYP05870.1"/>
    <property type="molecule type" value="Genomic_DNA"/>
</dbReference>
<comment type="subcellular location">
    <subcellularLocation>
        <location evidence="1">Membrane</location>
        <topology evidence="1">Multi-pass membrane protein</topology>
    </subcellularLocation>
</comment>
<dbReference type="InterPro" id="IPR011701">
    <property type="entry name" value="MFS"/>
</dbReference>
<evidence type="ECO:0000313" key="9">
    <source>
        <dbReference type="Proteomes" id="UP000293360"/>
    </source>
</evidence>
<dbReference type="GO" id="GO:0016020">
    <property type="term" value="C:membrane"/>
    <property type="evidence" value="ECO:0007669"/>
    <property type="project" value="UniProtKB-SubCell"/>
</dbReference>
<dbReference type="AlphaFoldDB" id="A0A4Q4TJV0"/>
<dbReference type="PROSITE" id="PS50850">
    <property type="entry name" value="MFS"/>
    <property type="match status" value="1"/>
</dbReference>
<feature type="transmembrane region" description="Helical" evidence="6">
    <location>
        <begin position="222"/>
        <end position="244"/>
    </location>
</feature>
<evidence type="ECO:0000256" key="5">
    <source>
        <dbReference type="SAM" id="MobiDB-lite"/>
    </source>
</evidence>
<proteinExistence type="predicted"/>
<name>A0A4Q4TJV0_9PEZI</name>
<evidence type="ECO:0000313" key="8">
    <source>
        <dbReference type="EMBL" id="RYP05870.1"/>
    </source>
</evidence>
<evidence type="ECO:0000256" key="1">
    <source>
        <dbReference type="ARBA" id="ARBA00004141"/>
    </source>
</evidence>
<evidence type="ECO:0000256" key="2">
    <source>
        <dbReference type="ARBA" id="ARBA00022692"/>
    </source>
</evidence>
<dbReference type="STRING" id="155417.A0A4Q4TJV0"/>
<dbReference type="Gene3D" id="1.20.1250.20">
    <property type="entry name" value="MFS general substrate transporter like domains"/>
    <property type="match status" value="1"/>
</dbReference>
<keyword evidence="9" id="KW-1185">Reference proteome</keyword>
<reference evidence="8 9" key="1">
    <citation type="submission" date="2018-06" db="EMBL/GenBank/DDBJ databases">
        <title>Complete Genomes of Monosporascus.</title>
        <authorList>
            <person name="Robinson A.J."/>
            <person name="Natvig D.O."/>
        </authorList>
    </citation>
    <scope>NUCLEOTIDE SEQUENCE [LARGE SCALE GENOMIC DNA]</scope>
    <source>
        <strain evidence="8 9">CBS 110550</strain>
    </source>
</reference>
<feature type="transmembrane region" description="Helical" evidence="6">
    <location>
        <begin position="303"/>
        <end position="327"/>
    </location>
</feature>
<feature type="transmembrane region" description="Helical" evidence="6">
    <location>
        <begin position="478"/>
        <end position="497"/>
    </location>
</feature>
<feature type="transmembrane region" description="Helical" evidence="6">
    <location>
        <begin position="161"/>
        <end position="183"/>
    </location>
</feature>
<dbReference type="SUPFAM" id="SSF103473">
    <property type="entry name" value="MFS general substrate transporter"/>
    <property type="match status" value="1"/>
</dbReference>
<dbReference type="GO" id="GO:0022857">
    <property type="term" value="F:transmembrane transporter activity"/>
    <property type="evidence" value="ECO:0007669"/>
    <property type="project" value="InterPro"/>
</dbReference>
<feature type="transmembrane region" description="Helical" evidence="6">
    <location>
        <begin position="68"/>
        <end position="90"/>
    </location>
</feature>
<feature type="transmembrane region" description="Helical" evidence="6">
    <location>
        <begin position="135"/>
        <end position="155"/>
    </location>
</feature>
<keyword evidence="2 6" id="KW-0812">Transmembrane</keyword>
<feature type="domain" description="Major facilitator superfamily (MFS) profile" evidence="7">
    <location>
        <begin position="70"/>
        <end position="501"/>
    </location>
</feature>
<evidence type="ECO:0000256" key="6">
    <source>
        <dbReference type="SAM" id="Phobius"/>
    </source>
</evidence>
<protein>
    <recommendedName>
        <fullName evidence="7">Major facilitator superfamily (MFS) profile domain-containing protein</fullName>
    </recommendedName>
</protein>
<dbReference type="OrthoDB" id="6770063at2759"/>
<feature type="transmembrane region" description="Helical" evidence="6">
    <location>
        <begin position="339"/>
        <end position="359"/>
    </location>
</feature>
<dbReference type="InterPro" id="IPR020846">
    <property type="entry name" value="MFS_dom"/>
</dbReference>
<dbReference type="PANTHER" id="PTHR23502:SF60">
    <property type="entry name" value="MAJOR FACILITATOR SUPERFAMILY (MFS) PROFILE DOMAIN-CONTAINING PROTEIN-RELATED"/>
    <property type="match status" value="1"/>
</dbReference>
<dbReference type="Proteomes" id="UP000293360">
    <property type="component" value="Unassembled WGS sequence"/>
</dbReference>
<feature type="transmembrane region" description="Helical" evidence="6">
    <location>
        <begin position="412"/>
        <end position="433"/>
    </location>
</feature>
<feature type="transmembrane region" description="Helical" evidence="6">
    <location>
        <begin position="195"/>
        <end position="216"/>
    </location>
</feature>
<dbReference type="Pfam" id="PF07690">
    <property type="entry name" value="MFS_1"/>
    <property type="match status" value="1"/>
</dbReference>
<evidence type="ECO:0000256" key="4">
    <source>
        <dbReference type="ARBA" id="ARBA00023136"/>
    </source>
</evidence>
<organism evidence="8 9">
    <name type="scientific">Monosporascus ibericus</name>
    <dbReference type="NCBI Taxonomy" id="155417"/>
    <lineage>
        <taxon>Eukaryota</taxon>
        <taxon>Fungi</taxon>
        <taxon>Dikarya</taxon>
        <taxon>Ascomycota</taxon>
        <taxon>Pezizomycotina</taxon>
        <taxon>Sordariomycetes</taxon>
        <taxon>Xylariomycetidae</taxon>
        <taxon>Xylariales</taxon>
        <taxon>Xylariales incertae sedis</taxon>
        <taxon>Monosporascus</taxon>
    </lineage>
</organism>
<dbReference type="PANTHER" id="PTHR23502">
    <property type="entry name" value="MAJOR FACILITATOR SUPERFAMILY"/>
    <property type="match status" value="1"/>
</dbReference>
<feature type="region of interest" description="Disordered" evidence="5">
    <location>
        <begin position="1"/>
        <end position="35"/>
    </location>
</feature>
<accession>A0A4Q4TJV0</accession>
<keyword evidence="4 6" id="KW-0472">Membrane</keyword>
<gene>
    <name evidence="8" type="ORF">DL764_003513</name>
</gene>
<feature type="transmembrane region" description="Helical" evidence="6">
    <location>
        <begin position="380"/>
        <end position="400"/>
    </location>
</feature>
<dbReference type="InterPro" id="IPR036259">
    <property type="entry name" value="MFS_trans_sf"/>
</dbReference>
<keyword evidence="3 6" id="KW-1133">Transmembrane helix</keyword>
<feature type="transmembrane region" description="Helical" evidence="6">
    <location>
        <begin position="110"/>
        <end position="128"/>
    </location>
</feature>
<evidence type="ECO:0000259" key="7">
    <source>
        <dbReference type="PROSITE" id="PS50850"/>
    </source>
</evidence>
<comment type="caution">
    <text evidence="8">The sequence shown here is derived from an EMBL/GenBank/DDBJ whole genome shotgun (WGS) entry which is preliminary data.</text>
</comment>
<feature type="transmembrane region" description="Helical" evidence="6">
    <location>
        <begin position="445"/>
        <end position="466"/>
    </location>
</feature>
<sequence length="510" mass="55989">MSEKIGKGLDGSSSASPVNPPSAPAATTDIRSTERHTRLDKLEREHQCTWDGITDPQDPYNWSWTRKLMIGIVFSLGQFVTLLSASMMAAALGDISRDLGINASTAQISFSGYFLGLGFAPFLIAPISEMTGRKYIWLFCNGWYVLWNALCPVGKLTGLMIFGRLMTGVGAAAGVTLTGPVMADMYGPEERGKSLAIASFLPYFGPAVGPIVGGLLTQEVAWPWLFWTTSIFNAAVTVLGLTCIRETYAPVLLRRKLASIRAVEGEPSLKPWTAAFWSDFLPKLSVHLLRPVRMLVRRPVIQVISLVLAINFGTYTLMLSTFATLWIDRYHQTEAISSLHYIAIAIGTTVATQFGGFFMDRIYKFLRDRANGQSKPEFRAPCMIPGVVLMPAGLFWYGWASEDTVPWVVVDIGAAVFTAGSFILAQASLAYLLDEFTEHGASANASSRMFSYVVGFAFPIFAPQLYAQLGYGWGNSLLAFLFVLLGCPVPLIVWFWGEKLRGLGKRSAER</sequence>
<evidence type="ECO:0000256" key="3">
    <source>
        <dbReference type="ARBA" id="ARBA00022989"/>
    </source>
</evidence>